<dbReference type="STRING" id="1237149.C900_04206"/>
<evidence type="ECO:0000256" key="5">
    <source>
        <dbReference type="ARBA" id="ARBA00022840"/>
    </source>
</evidence>
<dbReference type="EC" id="6.3.5.4" evidence="3"/>
<dbReference type="Pfam" id="PF13537">
    <property type="entry name" value="GATase_7"/>
    <property type="match status" value="1"/>
</dbReference>
<protein>
    <recommendedName>
        <fullName evidence="3">asparagine synthase (glutamine-hydrolyzing)</fullName>
        <ecNumber evidence="3">6.3.5.4</ecNumber>
    </recommendedName>
</protein>
<dbReference type="GO" id="GO:0004066">
    <property type="term" value="F:asparagine synthase (glutamine-hydrolyzing) activity"/>
    <property type="evidence" value="ECO:0007669"/>
    <property type="project" value="UniProtKB-EC"/>
</dbReference>
<organism evidence="12 13">
    <name type="scientific">Fulvivirga imtechensis AK7</name>
    <dbReference type="NCBI Taxonomy" id="1237149"/>
    <lineage>
        <taxon>Bacteria</taxon>
        <taxon>Pseudomonadati</taxon>
        <taxon>Bacteroidota</taxon>
        <taxon>Cytophagia</taxon>
        <taxon>Cytophagales</taxon>
        <taxon>Fulvivirgaceae</taxon>
        <taxon>Fulvivirga</taxon>
    </lineage>
</organism>
<evidence type="ECO:0000256" key="6">
    <source>
        <dbReference type="ARBA" id="ARBA00022962"/>
    </source>
</evidence>
<dbReference type="GO" id="GO:0005524">
    <property type="term" value="F:ATP binding"/>
    <property type="evidence" value="ECO:0007669"/>
    <property type="project" value="UniProtKB-KW"/>
</dbReference>
<proteinExistence type="inferred from homology"/>
<dbReference type="Gene3D" id="3.60.20.10">
    <property type="entry name" value="Glutamine Phosphoribosylpyrophosphate, subunit 1, domain 1"/>
    <property type="match status" value="1"/>
</dbReference>
<feature type="site" description="Important for beta-aspartyl-AMP intermediate formation" evidence="10">
    <location>
        <position position="369"/>
    </location>
</feature>
<dbReference type="Gene3D" id="3.40.50.620">
    <property type="entry name" value="HUPs"/>
    <property type="match status" value="1"/>
</dbReference>
<reference evidence="12 13" key="1">
    <citation type="submission" date="2012-12" db="EMBL/GenBank/DDBJ databases">
        <title>Genome assembly of Fulvivirga imtechensis AK7.</title>
        <authorList>
            <person name="Nupur N."/>
            <person name="Khatri I."/>
            <person name="Kumar R."/>
            <person name="Subramanian S."/>
            <person name="Pinnaka A."/>
        </authorList>
    </citation>
    <scope>NUCLEOTIDE SEQUENCE [LARGE SCALE GENOMIC DNA]</scope>
    <source>
        <strain evidence="12 13">AK7</strain>
    </source>
</reference>
<evidence type="ECO:0000256" key="8">
    <source>
        <dbReference type="PIRSR" id="PIRSR001589-1"/>
    </source>
</evidence>
<dbReference type="InterPro" id="IPR001962">
    <property type="entry name" value="Asn_synthase"/>
</dbReference>
<comment type="catalytic activity">
    <reaction evidence="7">
        <text>L-aspartate + L-glutamine + ATP + H2O = L-asparagine + L-glutamate + AMP + diphosphate + H(+)</text>
        <dbReference type="Rhea" id="RHEA:12228"/>
        <dbReference type="ChEBI" id="CHEBI:15377"/>
        <dbReference type="ChEBI" id="CHEBI:15378"/>
        <dbReference type="ChEBI" id="CHEBI:29985"/>
        <dbReference type="ChEBI" id="CHEBI:29991"/>
        <dbReference type="ChEBI" id="CHEBI:30616"/>
        <dbReference type="ChEBI" id="CHEBI:33019"/>
        <dbReference type="ChEBI" id="CHEBI:58048"/>
        <dbReference type="ChEBI" id="CHEBI:58359"/>
        <dbReference type="ChEBI" id="CHEBI:456215"/>
        <dbReference type="EC" id="6.3.5.4"/>
    </reaction>
</comment>
<evidence type="ECO:0000256" key="2">
    <source>
        <dbReference type="ARBA" id="ARBA00005752"/>
    </source>
</evidence>
<dbReference type="GO" id="GO:0005829">
    <property type="term" value="C:cytosol"/>
    <property type="evidence" value="ECO:0007669"/>
    <property type="project" value="TreeGrafter"/>
</dbReference>
<evidence type="ECO:0000256" key="10">
    <source>
        <dbReference type="PIRSR" id="PIRSR001589-3"/>
    </source>
</evidence>
<dbReference type="eggNOG" id="COG0367">
    <property type="taxonomic scope" value="Bacteria"/>
</dbReference>
<dbReference type="PROSITE" id="PS51278">
    <property type="entry name" value="GATASE_TYPE_2"/>
    <property type="match status" value="1"/>
</dbReference>
<evidence type="ECO:0000313" key="12">
    <source>
        <dbReference type="EMBL" id="ELR73354.1"/>
    </source>
</evidence>
<feature type="domain" description="Glutamine amidotransferase type-2" evidence="11">
    <location>
        <begin position="2"/>
        <end position="214"/>
    </location>
</feature>
<dbReference type="RefSeq" id="WP_009577935.1">
    <property type="nucleotide sequence ID" value="NZ_AMZN01000006.1"/>
</dbReference>
<dbReference type="SUPFAM" id="SSF52402">
    <property type="entry name" value="Adenine nucleotide alpha hydrolases-like"/>
    <property type="match status" value="1"/>
</dbReference>
<keyword evidence="6 8" id="KW-0315">Glutamine amidotransferase</keyword>
<dbReference type="PANTHER" id="PTHR43284">
    <property type="entry name" value="ASPARAGINE SYNTHETASE (GLUTAMINE-HYDROLYZING)"/>
    <property type="match status" value="1"/>
</dbReference>
<feature type="active site" description="For GATase activity" evidence="8">
    <location>
        <position position="2"/>
    </location>
</feature>
<dbReference type="Pfam" id="PF00733">
    <property type="entry name" value="Asn_synthase"/>
    <property type="match status" value="1"/>
</dbReference>
<dbReference type="EMBL" id="AMZN01000006">
    <property type="protein sequence ID" value="ELR73354.1"/>
    <property type="molecule type" value="Genomic_DNA"/>
</dbReference>
<dbReference type="PANTHER" id="PTHR43284:SF1">
    <property type="entry name" value="ASPARAGINE SYNTHETASE"/>
    <property type="match status" value="1"/>
</dbReference>
<gene>
    <name evidence="12" type="ORF">C900_04206</name>
</gene>
<dbReference type="CDD" id="cd00712">
    <property type="entry name" value="AsnB"/>
    <property type="match status" value="1"/>
</dbReference>
<keyword evidence="8" id="KW-0061">Asparagine biosynthesis</keyword>
<keyword evidence="4 9" id="KW-0547">Nucleotide-binding</keyword>
<dbReference type="InterPro" id="IPR006426">
    <property type="entry name" value="Asn_synth_AEB"/>
</dbReference>
<accession>L8K097</accession>
<evidence type="ECO:0000256" key="3">
    <source>
        <dbReference type="ARBA" id="ARBA00012737"/>
    </source>
</evidence>
<feature type="binding site" evidence="9">
    <location>
        <begin position="367"/>
        <end position="368"/>
    </location>
    <ligand>
        <name>ATP</name>
        <dbReference type="ChEBI" id="CHEBI:30616"/>
    </ligand>
</feature>
<evidence type="ECO:0000256" key="9">
    <source>
        <dbReference type="PIRSR" id="PIRSR001589-2"/>
    </source>
</evidence>
<sequence length="629" mass="72759">MCGITGFIDFNKRSSETTLRSMTDQLVHRGPDDSGIFFEESDHAQIGLGHRRLSILDLSALGHQPMQFKDYTVVYNGEIYNFREVAALLEEKGYKFKSESDTEVLLKAFDCWGKDAVNHFIGMFAFVLYDKNQDEVLLFRDRAGVKPLYYYFKDGCLLFGSELKAFHPHEAFKKEVDHDSLALFLQYNYIPAPYSIFKYTHKLEPGHFLQLDLKNRDLKKNKYWDVVDFYNKPKIDISYEEAVEETEKLLMSAFQYRMVADVPVGLFLSGGYDSTAVTALLQSQSTEKIKTFTIGYEEEAFNEAPEAKKVADYLGTDHTEKYCTAKDTADILHKLPHIYDEPFADNSVVPTFLVSQLARTKVTVALSGDAGDEIFAGYDKFNRSVNFTQKIPELAQSIMSGAMGLVSPDNIPILNKKYNFSTRYEKMREIWKHKSPSLAMKIISQFITEQEARKFLSQDFQNRKTYFDIEAELNGGNDALNKLLAIDYKTFLLDNNLTKVDRATMAVSLEGREPILDHRIVEFVSQLPSHYKIRNGVNKSILKTIVHKYVPEEIMNRPKKPFLAPLTVWFKDELKDYYLEYLDEARLKREGIFTQDVVNLRNSYLSGKEVNHQKLWNILVFQLWKEKWM</sequence>
<comment type="caution">
    <text evidence="12">The sequence shown here is derived from an EMBL/GenBank/DDBJ whole genome shotgun (WGS) entry which is preliminary data.</text>
</comment>
<dbReference type="AlphaFoldDB" id="L8K097"/>
<dbReference type="InterPro" id="IPR033738">
    <property type="entry name" value="AsnB_N"/>
</dbReference>
<feature type="binding site" evidence="9">
    <location>
        <position position="101"/>
    </location>
    <ligand>
        <name>L-glutamine</name>
        <dbReference type="ChEBI" id="CHEBI:58359"/>
    </ligand>
</feature>
<keyword evidence="8" id="KW-0028">Amino-acid biosynthesis</keyword>
<keyword evidence="5 9" id="KW-0067">ATP-binding</keyword>
<evidence type="ECO:0000256" key="7">
    <source>
        <dbReference type="ARBA" id="ARBA00048741"/>
    </source>
</evidence>
<dbReference type="SUPFAM" id="SSF56235">
    <property type="entry name" value="N-terminal nucleophile aminohydrolases (Ntn hydrolases)"/>
    <property type="match status" value="1"/>
</dbReference>
<dbReference type="InterPro" id="IPR014729">
    <property type="entry name" value="Rossmann-like_a/b/a_fold"/>
</dbReference>
<dbReference type="PIRSF" id="PIRSF001589">
    <property type="entry name" value="Asn_synthetase_glu-h"/>
    <property type="match status" value="1"/>
</dbReference>
<dbReference type="InterPro" id="IPR051786">
    <property type="entry name" value="ASN_synthetase/amidase"/>
</dbReference>
<evidence type="ECO:0000256" key="1">
    <source>
        <dbReference type="ARBA" id="ARBA00005187"/>
    </source>
</evidence>
<feature type="binding site" evidence="9">
    <location>
        <position position="294"/>
    </location>
    <ligand>
        <name>ATP</name>
        <dbReference type="ChEBI" id="CHEBI:30616"/>
    </ligand>
</feature>
<dbReference type="InterPro" id="IPR017932">
    <property type="entry name" value="GATase_2_dom"/>
</dbReference>
<dbReference type="NCBIfam" id="TIGR01536">
    <property type="entry name" value="asn_synth_AEB"/>
    <property type="match status" value="1"/>
</dbReference>
<dbReference type="CDD" id="cd01991">
    <property type="entry name" value="Asn_synthase_B_C"/>
    <property type="match status" value="1"/>
</dbReference>
<dbReference type="InterPro" id="IPR029055">
    <property type="entry name" value="Ntn_hydrolases_N"/>
</dbReference>
<dbReference type="PATRIC" id="fig|1237149.3.peg.490"/>
<evidence type="ECO:0000313" key="13">
    <source>
        <dbReference type="Proteomes" id="UP000011135"/>
    </source>
</evidence>
<evidence type="ECO:0000259" key="11">
    <source>
        <dbReference type="PROSITE" id="PS51278"/>
    </source>
</evidence>
<comment type="similarity">
    <text evidence="2">Belongs to the asparagine synthetase family.</text>
</comment>
<dbReference type="Proteomes" id="UP000011135">
    <property type="component" value="Unassembled WGS sequence"/>
</dbReference>
<evidence type="ECO:0000256" key="4">
    <source>
        <dbReference type="ARBA" id="ARBA00022741"/>
    </source>
</evidence>
<name>L8K097_9BACT</name>
<comment type="pathway">
    <text evidence="1">Amino-acid biosynthesis; L-asparagine biosynthesis; L-asparagine from L-aspartate (L-Gln route): step 1/1.</text>
</comment>
<keyword evidence="13" id="KW-1185">Reference proteome</keyword>
<dbReference type="GO" id="GO:0006529">
    <property type="term" value="P:asparagine biosynthetic process"/>
    <property type="evidence" value="ECO:0007669"/>
    <property type="project" value="UniProtKB-KW"/>
</dbReference>
<dbReference type="OrthoDB" id="9763290at2"/>